<proteinExistence type="predicted"/>
<dbReference type="EMBL" id="FNVQ01000001">
    <property type="protein sequence ID" value="SEG12977.1"/>
    <property type="molecule type" value="Genomic_DNA"/>
</dbReference>
<accession>A0A1H5XNI4</accession>
<dbReference type="RefSeq" id="WP_104002345.1">
    <property type="nucleotide sequence ID" value="NZ_FNVQ01000001.1"/>
</dbReference>
<gene>
    <name evidence="1" type="ORF">SAMN05444390_1011439</name>
</gene>
<organism evidence="1 2">
    <name type="scientific">Marinobacterium lutimaris</name>
    <dbReference type="NCBI Taxonomy" id="568106"/>
    <lineage>
        <taxon>Bacteria</taxon>
        <taxon>Pseudomonadati</taxon>
        <taxon>Pseudomonadota</taxon>
        <taxon>Gammaproteobacteria</taxon>
        <taxon>Oceanospirillales</taxon>
        <taxon>Oceanospirillaceae</taxon>
        <taxon>Marinobacterium</taxon>
    </lineage>
</organism>
<dbReference type="Proteomes" id="UP000236745">
    <property type="component" value="Unassembled WGS sequence"/>
</dbReference>
<keyword evidence="2" id="KW-1185">Reference proteome</keyword>
<dbReference type="AlphaFoldDB" id="A0A1H5XNI4"/>
<reference evidence="1 2" key="1">
    <citation type="submission" date="2016-10" db="EMBL/GenBank/DDBJ databases">
        <authorList>
            <person name="de Groot N.N."/>
        </authorList>
    </citation>
    <scope>NUCLEOTIDE SEQUENCE [LARGE SCALE GENOMIC DNA]</scope>
    <source>
        <strain evidence="1 2">DSM 22012</strain>
    </source>
</reference>
<protein>
    <submittedName>
        <fullName evidence="1">Uncharacterized protein</fullName>
    </submittedName>
</protein>
<evidence type="ECO:0000313" key="2">
    <source>
        <dbReference type="Proteomes" id="UP000236745"/>
    </source>
</evidence>
<name>A0A1H5XNI4_9GAMM</name>
<evidence type="ECO:0000313" key="1">
    <source>
        <dbReference type="EMBL" id="SEG12977.1"/>
    </source>
</evidence>
<sequence length="80" mass="8934">MTLGVLTEEDRRVEIGLVLELAQRNATELLQDHLKVCVTTMGLPRQHLEQIGRNLMAAHGPDFSEMGKRILNALEGLRDA</sequence>